<accession>A0A0E9U5F8</accession>
<evidence type="ECO:0000313" key="1">
    <source>
        <dbReference type="EMBL" id="JAH60972.1"/>
    </source>
</evidence>
<reference evidence="1" key="1">
    <citation type="submission" date="2014-11" db="EMBL/GenBank/DDBJ databases">
        <authorList>
            <person name="Amaro Gonzalez C."/>
        </authorList>
    </citation>
    <scope>NUCLEOTIDE SEQUENCE</scope>
</reference>
<dbReference type="AlphaFoldDB" id="A0A0E9U5F8"/>
<dbReference type="EMBL" id="GBXM01047605">
    <property type="protein sequence ID" value="JAH60972.1"/>
    <property type="molecule type" value="Transcribed_RNA"/>
</dbReference>
<protein>
    <submittedName>
        <fullName evidence="1">Uncharacterized protein</fullName>
    </submittedName>
</protein>
<name>A0A0E9U5F8_ANGAN</name>
<sequence length="20" mass="2368">MMKTRFFPKAYTLCSISKSK</sequence>
<reference evidence="1" key="2">
    <citation type="journal article" date="2015" name="Fish Shellfish Immunol.">
        <title>Early steps in the European eel (Anguilla anguilla)-Vibrio vulnificus interaction in the gills: Role of the RtxA13 toxin.</title>
        <authorList>
            <person name="Callol A."/>
            <person name="Pajuelo D."/>
            <person name="Ebbesson L."/>
            <person name="Teles M."/>
            <person name="MacKenzie S."/>
            <person name="Amaro C."/>
        </authorList>
    </citation>
    <scope>NUCLEOTIDE SEQUENCE</scope>
</reference>
<proteinExistence type="predicted"/>
<organism evidence="1">
    <name type="scientific">Anguilla anguilla</name>
    <name type="common">European freshwater eel</name>
    <name type="synonym">Muraena anguilla</name>
    <dbReference type="NCBI Taxonomy" id="7936"/>
    <lineage>
        <taxon>Eukaryota</taxon>
        <taxon>Metazoa</taxon>
        <taxon>Chordata</taxon>
        <taxon>Craniata</taxon>
        <taxon>Vertebrata</taxon>
        <taxon>Euteleostomi</taxon>
        <taxon>Actinopterygii</taxon>
        <taxon>Neopterygii</taxon>
        <taxon>Teleostei</taxon>
        <taxon>Anguilliformes</taxon>
        <taxon>Anguillidae</taxon>
        <taxon>Anguilla</taxon>
    </lineage>
</organism>